<proteinExistence type="predicted"/>
<dbReference type="Pfam" id="PF14064">
    <property type="entry name" value="HmuY"/>
    <property type="match status" value="1"/>
</dbReference>
<evidence type="ECO:0000313" key="2">
    <source>
        <dbReference type="EMBL" id="EFZ36476.1"/>
    </source>
</evidence>
<reference evidence="2" key="1">
    <citation type="submission" date="2011-01" db="EMBL/GenBank/DDBJ databases">
        <authorList>
            <person name="Muzny D."/>
            <person name="Qin X."/>
            <person name="Buhay C."/>
            <person name="Dugan-Rocha S."/>
            <person name="Ding Y."/>
            <person name="Chen G."/>
            <person name="Hawes A."/>
            <person name="Holder M."/>
            <person name="Jhangiani S."/>
            <person name="Johnson A."/>
            <person name="Khan Z."/>
            <person name="Li Z."/>
            <person name="Liu W."/>
            <person name="Liu X."/>
            <person name="Perez L."/>
            <person name="Shen H."/>
            <person name="Wang Q."/>
            <person name="Watt J."/>
            <person name="Xi L."/>
            <person name="Xin Y."/>
            <person name="Zhou J."/>
            <person name="Deng J."/>
            <person name="Jiang H."/>
            <person name="Liu Y."/>
            <person name="Qu J."/>
            <person name="Song X.-Z."/>
            <person name="Zhang L."/>
            <person name="Villasana D."/>
            <person name="Johnson A."/>
            <person name="Liu J."/>
            <person name="Liyanage D."/>
            <person name="Lorensuhewa L."/>
            <person name="Robinson T."/>
            <person name="Song A."/>
            <person name="Song B.-B."/>
            <person name="Dinh H."/>
            <person name="Thornton R."/>
            <person name="Coyle M."/>
            <person name="Francisco L."/>
            <person name="Jackson L."/>
            <person name="Javaid M."/>
            <person name="Korchina V."/>
            <person name="Kovar C."/>
            <person name="Mata R."/>
            <person name="Mathew T."/>
            <person name="Ngo R."/>
            <person name="Nguyen L."/>
            <person name="Nguyen N."/>
            <person name="Okwuonu G."/>
            <person name="Ongeri F."/>
            <person name="Pham C."/>
            <person name="Simmons D."/>
            <person name="Wilczek-Boney K."/>
            <person name="Hale W."/>
            <person name="Jakkamsetti A."/>
            <person name="Pham P."/>
            <person name="Ruth R."/>
            <person name="San Lucas F."/>
            <person name="Warren J."/>
            <person name="Zhang J."/>
            <person name="Zhao Z."/>
            <person name="Zhou C."/>
            <person name="Zhu D."/>
            <person name="Lee S."/>
            <person name="Bess C."/>
            <person name="Blankenburg K."/>
            <person name="Forbes L."/>
            <person name="Fu Q."/>
            <person name="Gubbala S."/>
            <person name="Hirani K."/>
            <person name="Jayaseelan J.C."/>
            <person name="Lara F."/>
            <person name="Munidasa M."/>
            <person name="Palculict T."/>
            <person name="Patil S."/>
            <person name="Pu L.-L."/>
            <person name="Saada N."/>
            <person name="Tang L."/>
            <person name="Weissenberger G."/>
            <person name="Zhu Y."/>
            <person name="Hemphill L."/>
            <person name="Shang Y."/>
            <person name="Youmans B."/>
            <person name="Ayvaz T."/>
            <person name="Ross M."/>
            <person name="Santibanez J."/>
            <person name="Aqrawi P."/>
            <person name="Gross S."/>
            <person name="Joshi V."/>
            <person name="Fowler G."/>
            <person name="Nazareth L."/>
            <person name="Reid J."/>
            <person name="Worley K."/>
            <person name="Petrosino J."/>
            <person name="Highlander S."/>
            <person name="Gibbs R."/>
        </authorList>
    </citation>
    <scope>NUCLEOTIDE SEQUENCE [LARGE SCALE GENOMIC DNA]</scope>
    <source>
        <strain evidence="2">ATCC 33269</strain>
    </source>
</reference>
<accession>E7RQD8</accession>
<dbReference type="InterPro" id="IPR025921">
    <property type="entry name" value="HmuY"/>
</dbReference>
<dbReference type="AlphaFoldDB" id="E7RQD8"/>
<dbReference type="EMBL" id="AEPE02000005">
    <property type="protein sequence ID" value="EFZ36476.1"/>
    <property type="molecule type" value="Genomic_DNA"/>
</dbReference>
<keyword evidence="1" id="KW-0732">Signal</keyword>
<evidence type="ECO:0000313" key="3">
    <source>
        <dbReference type="Proteomes" id="UP000005580"/>
    </source>
</evidence>
<name>E7RQD8_9BACT</name>
<gene>
    <name evidence="2" type="ORF">HMPREF0663_11389</name>
</gene>
<feature type="chain" id="PRO_5003224135" description="HmuY family protein" evidence="1">
    <location>
        <begin position="23"/>
        <end position="263"/>
    </location>
</feature>
<dbReference type="PROSITE" id="PS51257">
    <property type="entry name" value="PROKAR_LIPOPROTEIN"/>
    <property type="match status" value="1"/>
</dbReference>
<keyword evidence="3" id="KW-1185">Reference proteome</keyword>
<protein>
    <recommendedName>
        <fullName evidence="4">HmuY family protein</fullName>
    </recommendedName>
</protein>
<dbReference type="eggNOG" id="ENOG5032TFJ">
    <property type="taxonomic scope" value="Bacteria"/>
</dbReference>
<evidence type="ECO:0008006" key="4">
    <source>
        <dbReference type="Google" id="ProtNLM"/>
    </source>
</evidence>
<sequence length="263" mass="29527">MYFAFKSMKYLAGCAIMLMVTACNGIFEGIYDDVPTAPVVTQGQLLVDATSWKNWYYIDFDSLHQYIERGDTAGLLKAQTEFTAYPIPTVLTSGTGDEKTGIYTYWFDVFGQGVSNNEKRSFTPTDVQPAPKSWSIAIHRDNVRTNNGAVLETNYTSMDELPKNSSSFTGATFLSDEWTENAVWADQSQMLLSLIGCQGIKINKLLSTWLTLDIPPMPPSFTLNNHVFIIRLQNGNYAAVQLQNYMNAAGAKCWLTINYKYPY</sequence>
<feature type="signal peptide" evidence="1">
    <location>
        <begin position="1"/>
        <end position="22"/>
    </location>
</feature>
<evidence type="ECO:0000256" key="1">
    <source>
        <dbReference type="SAM" id="SignalP"/>
    </source>
</evidence>
<dbReference type="CDD" id="cd12105">
    <property type="entry name" value="HmuY"/>
    <property type="match status" value="1"/>
</dbReference>
<dbReference type="HOGENOM" id="CLU_093834_0_0_10"/>
<dbReference type="STRING" id="28134.SAMN05444288_1967"/>
<comment type="caution">
    <text evidence="2">The sequence shown here is derived from an EMBL/GenBank/DDBJ whole genome shotgun (WGS) entry which is preliminary data.</text>
</comment>
<dbReference type="Proteomes" id="UP000005580">
    <property type="component" value="Unassembled WGS sequence"/>
</dbReference>
<organism evidence="2 3">
    <name type="scientific">Hoylesella oralis ATCC 33269</name>
    <dbReference type="NCBI Taxonomy" id="873533"/>
    <lineage>
        <taxon>Bacteria</taxon>
        <taxon>Pseudomonadati</taxon>
        <taxon>Bacteroidota</taxon>
        <taxon>Bacteroidia</taxon>
        <taxon>Bacteroidales</taxon>
        <taxon>Prevotellaceae</taxon>
        <taxon>Hoylesella</taxon>
    </lineage>
</organism>
<dbReference type="RefSeq" id="WP_004369518.1">
    <property type="nucleotide sequence ID" value="NZ_GL833119.1"/>
</dbReference>